<feature type="transmembrane region" description="Helical" evidence="1">
    <location>
        <begin position="60"/>
        <end position="81"/>
    </location>
</feature>
<evidence type="ECO:0000256" key="1">
    <source>
        <dbReference type="SAM" id="Phobius"/>
    </source>
</evidence>
<organism evidence="2 3">
    <name type="scientific">Glycine soja</name>
    <name type="common">Wild soybean</name>
    <dbReference type="NCBI Taxonomy" id="3848"/>
    <lineage>
        <taxon>Eukaryota</taxon>
        <taxon>Viridiplantae</taxon>
        <taxon>Streptophyta</taxon>
        <taxon>Embryophyta</taxon>
        <taxon>Tracheophyta</taxon>
        <taxon>Spermatophyta</taxon>
        <taxon>Magnoliopsida</taxon>
        <taxon>eudicotyledons</taxon>
        <taxon>Gunneridae</taxon>
        <taxon>Pentapetalae</taxon>
        <taxon>rosids</taxon>
        <taxon>fabids</taxon>
        <taxon>Fabales</taxon>
        <taxon>Fabaceae</taxon>
        <taxon>Papilionoideae</taxon>
        <taxon>50 kb inversion clade</taxon>
        <taxon>NPAAA clade</taxon>
        <taxon>indigoferoid/millettioid clade</taxon>
        <taxon>Phaseoleae</taxon>
        <taxon>Glycine</taxon>
        <taxon>Glycine subgen. Soja</taxon>
    </lineage>
</organism>
<name>A0A445ITU5_GLYSO</name>
<keyword evidence="3" id="KW-1185">Reference proteome</keyword>
<evidence type="ECO:0000313" key="2">
    <source>
        <dbReference type="EMBL" id="RZB89460.1"/>
    </source>
</evidence>
<accession>A0A445ITU5</accession>
<comment type="caution">
    <text evidence="2">The sequence shown here is derived from an EMBL/GenBank/DDBJ whole genome shotgun (WGS) entry which is preliminary data.</text>
</comment>
<keyword evidence="1" id="KW-1133">Transmembrane helix</keyword>
<keyword evidence="1" id="KW-0472">Membrane</keyword>
<sequence length="82" mass="9942">MGDCEWRMIFWSNLVSFQWDLLAQRHQHRRYEQEITGSQMDADAMWGKSRVLRWKLMRNLWFRIEAIMTFFGIVLLGSAWAS</sequence>
<evidence type="ECO:0000313" key="3">
    <source>
        <dbReference type="Proteomes" id="UP000289340"/>
    </source>
</evidence>
<proteinExistence type="predicted"/>
<protein>
    <submittedName>
        <fullName evidence="2">Uncharacterized protein</fullName>
    </submittedName>
</protein>
<reference evidence="2 3" key="1">
    <citation type="submission" date="2018-09" db="EMBL/GenBank/DDBJ databases">
        <title>A high-quality reference genome of wild soybean provides a powerful tool to mine soybean genomes.</title>
        <authorList>
            <person name="Xie M."/>
            <person name="Chung C.Y.L."/>
            <person name="Li M.-W."/>
            <person name="Wong F.-L."/>
            <person name="Chan T.-F."/>
            <person name="Lam H.-M."/>
        </authorList>
    </citation>
    <scope>NUCLEOTIDE SEQUENCE [LARGE SCALE GENOMIC DNA]</scope>
    <source>
        <strain evidence="3">cv. W05</strain>
        <tissue evidence="2">Hypocotyl of etiolated seedlings</tissue>
    </source>
</reference>
<gene>
    <name evidence="2" type="ORF">D0Y65_028343</name>
</gene>
<dbReference type="Proteomes" id="UP000289340">
    <property type="component" value="Chromosome 10"/>
</dbReference>
<keyword evidence="1" id="KW-0812">Transmembrane</keyword>
<dbReference type="AlphaFoldDB" id="A0A445ITU5"/>
<dbReference type="EMBL" id="QZWG01000010">
    <property type="protein sequence ID" value="RZB89460.1"/>
    <property type="molecule type" value="Genomic_DNA"/>
</dbReference>